<keyword evidence="2" id="KW-1185">Reference proteome</keyword>
<dbReference type="EMBL" id="JBGMEL010000021">
    <property type="protein sequence ID" value="MFA0792274.1"/>
    <property type="molecule type" value="Genomic_DNA"/>
</dbReference>
<reference evidence="1 2" key="1">
    <citation type="submission" date="2024-08" db="EMBL/GenBank/DDBJ databases">
        <authorList>
            <person name="Ishaq N."/>
        </authorList>
    </citation>
    <scope>NUCLEOTIDE SEQUENCE [LARGE SCALE GENOMIC DNA]</scope>
    <source>
        <strain evidence="1 2">JCM 30400</strain>
    </source>
</reference>
<evidence type="ECO:0000313" key="1">
    <source>
        <dbReference type="EMBL" id="MFA0792274.1"/>
    </source>
</evidence>
<sequence length="157" mass="17968">MDTWRSPLIAERPLGKTLVLAYTLIPRPVVGFHLEDVWVEQLGRYGVNALSWSYFAASESVPSMGEVADILAKYQFDTLLVTQLISFKPLNRNISNSQVSILETRLYMAPGEEVYWSLQSESFLVNYVGGEIRRPRERDALEYVETIIQEMMKGNVF</sequence>
<comment type="caution">
    <text evidence="1">The sequence shown here is derived from an EMBL/GenBank/DDBJ whole genome shotgun (WGS) entry which is preliminary data.</text>
</comment>
<evidence type="ECO:0000313" key="2">
    <source>
        <dbReference type="Proteomes" id="UP001569414"/>
    </source>
</evidence>
<dbReference type="RefSeq" id="WP_299589177.1">
    <property type="nucleotide sequence ID" value="NZ_JBGMEL010000021.1"/>
</dbReference>
<dbReference type="Proteomes" id="UP001569414">
    <property type="component" value="Unassembled WGS sequence"/>
</dbReference>
<name>A0ABV4NTH0_9GAMM</name>
<gene>
    <name evidence="1" type="ORF">ACCI51_17160</name>
</gene>
<proteinExistence type="predicted"/>
<protein>
    <submittedName>
        <fullName evidence="1">Uncharacterized protein</fullName>
    </submittedName>
</protein>
<organism evidence="1 2">
    <name type="scientific">Microbulbifer echini</name>
    <dbReference type="NCBI Taxonomy" id="1529067"/>
    <lineage>
        <taxon>Bacteria</taxon>
        <taxon>Pseudomonadati</taxon>
        <taxon>Pseudomonadota</taxon>
        <taxon>Gammaproteobacteria</taxon>
        <taxon>Cellvibrionales</taxon>
        <taxon>Microbulbiferaceae</taxon>
        <taxon>Microbulbifer</taxon>
    </lineage>
</organism>
<accession>A0ABV4NTH0</accession>